<dbReference type="GO" id="GO:0005524">
    <property type="term" value="F:ATP binding"/>
    <property type="evidence" value="ECO:0007669"/>
    <property type="project" value="InterPro"/>
</dbReference>
<evidence type="ECO:0000313" key="4">
    <source>
        <dbReference type="Proteomes" id="UP000481043"/>
    </source>
</evidence>
<dbReference type="InterPro" id="IPR000523">
    <property type="entry name" value="Mg_chelatse_chII-like_cat_dom"/>
</dbReference>
<name>A0A6M0Q7P7_9BACI</name>
<dbReference type="AlphaFoldDB" id="A0A6M0Q7P7"/>
<gene>
    <name evidence="3" type="ORF">G4D63_11605</name>
</gene>
<dbReference type="Proteomes" id="UP000481043">
    <property type="component" value="Unassembled WGS sequence"/>
</dbReference>
<dbReference type="SUPFAM" id="SSF52540">
    <property type="entry name" value="P-loop containing nucleoside triphosphate hydrolases"/>
    <property type="match status" value="1"/>
</dbReference>
<keyword evidence="4" id="KW-1185">Reference proteome</keyword>
<dbReference type="EMBL" id="JAAIWM010000003">
    <property type="protein sequence ID" value="NEY72372.1"/>
    <property type="molecule type" value="Genomic_DNA"/>
</dbReference>
<feature type="domain" description="Mg chelatase-related protein C-terminal" evidence="2">
    <location>
        <begin position="401"/>
        <end position="494"/>
    </location>
</feature>
<dbReference type="Pfam" id="PF13335">
    <property type="entry name" value="Mg_chelatase_C"/>
    <property type="match status" value="1"/>
</dbReference>
<organism evidence="3 4">
    <name type="scientific">Bacillus mesophilus</name>
    <dbReference type="NCBI Taxonomy" id="1808955"/>
    <lineage>
        <taxon>Bacteria</taxon>
        <taxon>Bacillati</taxon>
        <taxon>Bacillota</taxon>
        <taxon>Bacilli</taxon>
        <taxon>Bacillales</taxon>
        <taxon>Bacillaceae</taxon>
        <taxon>Bacillus</taxon>
    </lineage>
</organism>
<dbReference type="InterPro" id="IPR025158">
    <property type="entry name" value="Mg_chelat-rel_C"/>
</dbReference>
<protein>
    <submittedName>
        <fullName evidence="3">YifB family Mg chelatase-like AAA ATPase</fullName>
    </submittedName>
</protein>
<dbReference type="PANTHER" id="PTHR32039:SF7">
    <property type="entry name" value="COMPETENCE PROTEIN COMM"/>
    <property type="match status" value="1"/>
</dbReference>
<reference evidence="3 4" key="1">
    <citation type="submission" date="2020-02" db="EMBL/GenBank/DDBJ databases">
        <title>Bacillus aquiflavi sp. nov., isolated from yellow water of strong flavor Chinese baijiu in Yibin region of China.</title>
        <authorList>
            <person name="Xie J."/>
        </authorList>
    </citation>
    <scope>NUCLEOTIDE SEQUENCE [LARGE SCALE GENOMIC DNA]</scope>
    <source>
        <strain evidence="3 4">SA4</strain>
    </source>
</reference>
<evidence type="ECO:0000259" key="1">
    <source>
        <dbReference type="Pfam" id="PF01078"/>
    </source>
</evidence>
<sequence length="516" mass="56314">MSTKVTSIGLKGLEGYRVQVEVQVKTGLESIVIVGLPDASVKESKERVSAALHSMGFPLLDIKVTINLSPAEQKKNGPLFDLAIAIGILKAGNFLQSSVPEDAGFIGALSLDGTILPVEGMIAAILAAKRLKIKQLYLPFDPNLPRIEIPDLELVYIQSIQDVIAALNGQQFLPFLPPVNQTDESITIERDFNQIIGHAFAKRALEIAASGGHYVLMDGPPGCGKSLLAETFPSILPPLSKEEQLEKVSLYQLAGVPSNSLTLPPYRHPHHSASAVSIIGGGTSPKPGEVSLAHHGVLFLDELGEFSKKTLDMLRQPLENEKVTISRVHSTVTYPAKFIFIAAMNPCPCGYLGSSKQYCTCTEKQIKSYKGRVSGPILDRIDILLTLEPVKLKGNDFTGIESSADIRARVIAARERQYARYGRDICNGKVSFEQLIRTSPLTNTQQQRLQQLSMKYGLSNRVQIKLIRLARTISDLKGEGTISNGSLEEAMRLRKMESQLHQIMGGSPQVRISEST</sequence>
<accession>A0A6M0Q7P7</accession>
<dbReference type="NCBIfam" id="TIGR00368">
    <property type="entry name" value="YifB family Mg chelatase-like AAA ATPase"/>
    <property type="match status" value="1"/>
</dbReference>
<dbReference type="InterPro" id="IPR045006">
    <property type="entry name" value="CHLI-like"/>
</dbReference>
<dbReference type="InterPro" id="IPR004482">
    <property type="entry name" value="Mg_chelat-rel"/>
</dbReference>
<evidence type="ECO:0000313" key="3">
    <source>
        <dbReference type="EMBL" id="NEY72372.1"/>
    </source>
</evidence>
<dbReference type="Gene3D" id="3.40.50.300">
    <property type="entry name" value="P-loop containing nucleotide triphosphate hydrolases"/>
    <property type="match status" value="1"/>
</dbReference>
<feature type="domain" description="Magnesium chelatase ChlI-like catalytic" evidence="1">
    <location>
        <begin position="191"/>
        <end position="391"/>
    </location>
</feature>
<proteinExistence type="predicted"/>
<dbReference type="PANTHER" id="PTHR32039">
    <property type="entry name" value="MAGNESIUM-CHELATASE SUBUNIT CHLI"/>
    <property type="match status" value="1"/>
</dbReference>
<dbReference type="InterPro" id="IPR014721">
    <property type="entry name" value="Ribsml_uS5_D2-typ_fold_subgr"/>
</dbReference>
<comment type="caution">
    <text evidence="3">The sequence shown here is derived from an EMBL/GenBank/DDBJ whole genome shotgun (WGS) entry which is preliminary data.</text>
</comment>
<dbReference type="InterPro" id="IPR027417">
    <property type="entry name" value="P-loop_NTPase"/>
</dbReference>
<dbReference type="Pfam" id="PF01078">
    <property type="entry name" value="Mg_chelatase"/>
    <property type="match status" value="1"/>
</dbReference>
<dbReference type="RefSeq" id="WP_163179818.1">
    <property type="nucleotide sequence ID" value="NZ_JAAIWM010000003.1"/>
</dbReference>
<dbReference type="Pfam" id="PF13541">
    <property type="entry name" value="ChlI"/>
    <property type="match status" value="1"/>
</dbReference>
<dbReference type="SUPFAM" id="SSF54211">
    <property type="entry name" value="Ribosomal protein S5 domain 2-like"/>
    <property type="match status" value="1"/>
</dbReference>
<evidence type="ECO:0000259" key="2">
    <source>
        <dbReference type="Pfam" id="PF13335"/>
    </source>
</evidence>
<dbReference type="InterPro" id="IPR020568">
    <property type="entry name" value="Ribosomal_Su5_D2-typ_SF"/>
</dbReference>
<dbReference type="Gene3D" id="3.30.230.10">
    <property type="match status" value="1"/>
</dbReference>